<evidence type="ECO:0000313" key="5">
    <source>
        <dbReference type="Proteomes" id="UP000033451"/>
    </source>
</evidence>
<evidence type="ECO:0000256" key="2">
    <source>
        <dbReference type="ARBA" id="ARBA00011322"/>
    </source>
</evidence>
<dbReference type="STRING" id="400772.RR49_01792"/>
<sequence length="312" mass="32922">MAAQTASDVAAREASERCADALGGSPFADADAVRAAVRDAVQRDRLDARVRGHEASVATVTARRAELEALGLPEEPVDVAAAQEALRVARDAVRSATDALSRHDQAAAALSDLRDRAAAVDEGRAELERTHQIVARLADTLAGRAPNDYRMPLETYVLAAELEEIVTAANVRLDEMSSGRYRLQHTDARASRGAQSGLGLEIVDAFTAVARPAHSLSGGETFLASLALALGLAEVVTARAGGIRLDTLFIDEGFGSLDAETLDLAMRTLDELRSGGRTVGVISHVEAMKEQIPAQLVVEATGRGPSIIRQSD</sequence>
<comment type="subunit">
    <text evidence="2">Heterodimer of SbcC and SbcD.</text>
</comment>
<dbReference type="InterPro" id="IPR027417">
    <property type="entry name" value="P-loop_NTPase"/>
</dbReference>
<evidence type="ECO:0000256" key="1">
    <source>
        <dbReference type="ARBA" id="ARBA00006930"/>
    </source>
</evidence>
<name>A0A0F0LXI8_9MICO</name>
<gene>
    <name evidence="4" type="primary">sbcC</name>
    <name evidence="4" type="ORF">RR49_01792</name>
</gene>
<evidence type="ECO:0000256" key="3">
    <source>
        <dbReference type="ARBA" id="ARBA00013368"/>
    </source>
</evidence>
<dbReference type="PATRIC" id="fig|400772.4.peg.1812"/>
<accession>A0A0F0LXI8</accession>
<organism evidence="4 5">
    <name type="scientific">Microbacterium ginsengisoli</name>
    <dbReference type="NCBI Taxonomy" id="400772"/>
    <lineage>
        <taxon>Bacteria</taxon>
        <taxon>Bacillati</taxon>
        <taxon>Actinomycetota</taxon>
        <taxon>Actinomycetes</taxon>
        <taxon>Micrococcales</taxon>
        <taxon>Microbacteriaceae</taxon>
        <taxon>Microbacterium</taxon>
    </lineage>
</organism>
<dbReference type="PANTHER" id="PTHR32114:SF2">
    <property type="entry name" value="ABC TRANSPORTER ABCH.3"/>
    <property type="match status" value="1"/>
</dbReference>
<dbReference type="AlphaFoldDB" id="A0A0F0LXI8"/>
<dbReference type="Gene3D" id="3.40.50.300">
    <property type="entry name" value="P-loop containing nucleotide triphosphate hydrolases"/>
    <property type="match status" value="1"/>
</dbReference>
<proteinExistence type="inferred from homology"/>
<comment type="similarity">
    <text evidence="1">Belongs to the SMC family. SbcC subfamily.</text>
</comment>
<dbReference type="SUPFAM" id="SSF52540">
    <property type="entry name" value="P-loop containing nucleoside triphosphate hydrolases"/>
    <property type="match status" value="1"/>
</dbReference>
<dbReference type="Pfam" id="PF13558">
    <property type="entry name" value="SbcC_Walker_B"/>
    <property type="match status" value="1"/>
</dbReference>
<dbReference type="PANTHER" id="PTHR32114">
    <property type="entry name" value="ABC TRANSPORTER ABCH.3"/>
    <property type="match status" value="1"/>
</dbReference>
<protein>
    <recommendedName>
        <fullName evidence="3">Nuclease SbcCD subunit C</fullName>
    </recommendedName>
</protein>
<reference evidence="4 5" key="1">
    <citation type="submission" date="2015-02" db="EMBL/GenBank/DDBJ databases">
        <title>Draft genome sequences of ten Microbacterium spp. with emphasis on heavy metal contaminated environments.</title>
        <authorList>
            <person name="Corretto E."/>
        </authorList>
    </citation>
    <scope>NUCLEOTIDE SEQUENCE [LARGE SCALE GENOMIC DNA]</scope>
    <source>
        <strain evidence="4 5">DSM 18659</strain>
    </source>
</reference>
<evidence type="ECO:0000313" key="4">
    <source>
        <dbReference type="EMBL" id="KJL36116.1"/>
    </source>
</evidence>
<dbReference type="EMBL" id="JYIY01000075">
    <property type="protein sequence ID" value="KJL36116.1"/>
    <property type="molecule type" value="Genomic_DNA"/>
</dbReference>
<dbReference type="Proteomes" id="UP000033451">
    <property type="component" value="Unassembled WGS sequence"/>
</dbReference>
<keyword evidence="5" id="KW-1185">Reference proteome</keyword>
<comment type="caution">
    <text evidence="4">The sequence shown here is derived from an EMBL/GenBank/DDBJ whole genome shotgun (WGS) entry which is preliminary data.</text>
</comment>